<dbReference type="InterPro" id="IPR008136">
    <property type="entry name" value="CinA_C"/>
</dbReference>
<dbReference type="InterPro" id="IPR036653">
    <property type="entry name" value="CinA-like_C"/>
</dbReference>
<reference evidence="4 5" key="1">
    <citation type="journal article" date="2019" name="Syst. Appl. Microbiol.">
        <title>Polyphasic characterization of two novel Lactobacillus spp. isolated from blown salami packages: Description of Lactobacillus halodurans sp. nov. and Lactobacillus salsicarnum sp. nov.</title>
        <authorList>
            <person name="Schuster J.A."/>
            <person name="Klingl A."/>
            <person name="Vogel R.F."/>
            <person name="Ehrmann M.A."/>
        </authorList>
    </citation>
    <scope>NUCLEOTIDE SEQUENCE [LARGE SCALE GENOMIC DNA]</scope>
    <source>
        <strain evidence="2 5">TMW 1.2098</strain>
        <strain evidence="3 4">TMW 1.2118</strain>
    </source>
</reference>
<protein>
    <submittedName>
        <fullName evidence="3">Nicotinamide-nucleotide amidohydrolase family protein</fullName>
    </submittedName>
</protein>
<reference evidence="2" key="2">
    <citation type="submission" date="2019-05" db="EMBL/GenBank/DDBJ databases">
        <authorList>
            <person name="Schuster J.A."/>
            <person name="Ehrmann M.A."/>
        </authorList>
    </citation>
    <scope>NUCLEOTIDE SEQUENCE</scope>
    <source>
        <strain evidence="2">TMW 1.2098</strain>
    </source>
</reference>
<comment type="caution">
    <text evidence="3">The sequence shown here is derived from an EMBL/GenBank/DDBJ whole genome shotgun (WGS) entry which is preliminary data.</text>
</comment>
<dbReference type="OrthoDB" id="9801454at2"/>
<evidence type="ECO:0000259" key="1">
    <source>
        <dbReference type="Pfam" id="PF02464"/>
    </source>
</evidence>
<dbReference type="Pfam" id="PF02464">
    <property type="entry name" value="CinA"/>
    <property type="match status" value="1"/>
</dbReference>
<evidence type="ECO:0000313" key="4">
    <source>
        <dbReference type="Proteomes" id="UP000380386"/>
    </source>
</evidence>
<keyword evidence="3" id="KW-0378">Hydrolase</keyword>
<evidence type="ECO:0000313" key="3">
    <source>
        <dbReference type="EMBL" id="MQS51890.1"/>
    </source>
</evidence>
<name>A0A5P0ZFR3_9LACO</name>
<dbReference type="Gene3D" id="3.90.950.20">
    <property type="entry name" value="CinA-like"/>
    <property type="match status" value="1"/>
</dbReference>
<evidence type="ECO:0000313" key="5">
    <source>
        <dbReference type="Proteomes" id="UP000436655"/>
    </source>
</evidence>
<dbReference type="NCBIfam" id="TIGR00199">
    <property type="entry name" value="PncC_domain"/>
    <property type="match status" value="1"/>
</dbReference>
<proteinExistence type="predicted"/>
<sequence>MDRERFEDFREKIEAADFEAGIPAEYQTIPQDTVNMLLLHSKTITAAESVTAGLFQSTIADVPGASEIYEGGYITYSDKMKEKLLRIPNGIIDTHTVVSAPVAQEMAESTAKLLDKDIGMGVTGVAGPEQLEGNRVGTVFIGVYDKDTDVVEVKEFHFEGSRNAIRRKAVISAFVLVQRIA</sequence>
<dbReference type="AlphaFoldDB" id="A0A5P0ZFR3"/>
<organism evidence="3 4">
    <name type="scientific">Companilactobacillus mishanensis</name>
    <dbReference type="NCBI Taxonomy" id="2486008"/>
    <lineage>
        <taxon>Bacteria</taxon>
        <taxon>Bacillati</taxon>
        <taxon>Bacillota</taxon>
        <taxon>Bacilli</taxon>
        <taxon>Lactobacillales</taxon>
        <taxon>Lactobacillaceae</taxon>
        <taxon>Companilactobacillus</taxon>
    </lineage>
</organism>
<dbReference type="Proteomes" id="UP000436655">
    <property type="component" value="Unassembled WGS sequence"/>
</dbReference>
<evidence type="ECO:0000313" key="2">
    <source>
        <dbReference type="EMBL" id="MQS45643.1"/>
    </source>
</evidence>
<keyword evidence="5" id="KW-1185">Reference proteome</keyword>
<dbReference type="EMBL" id="VDFM01000002">
    <property type="protein sequence ID" value="MQS51890.1"/>
    <property type="molecule type" value="Genomic_DNA"/>
</dbReference>
<dbReference type="GO" id="GO:0016787">
    <property type="term" value="F:hydrolase activity"/>
    <property type="evidence" value="ECO:0007669"/>
    <property type="project" value="UniProtKB-KW"/>
</dbReference>
<dbReference type="RefSeq" id="WP_125703819.1">
    <property type="nucleotide sequence ID" value="NZ_JBHTOO010000029.1"/>
</dbReference>
<dbReference type="SUPFAM" id="SSF142433">
    <property type="entry name" value="CinA-like"/>
    <property type="match status" value="1"/>
</dbReference>
<accession>A0A5P0ZFR3</accession>
<dbReference type="Proteomes" id="UP000380386">
    <property type="component" value="Unassembled WGS sequence"/>
</dbReference>
<dbReference type="EMBL" id="VDFN01000008">
    <property type="protein sequence ID" value="MQS45643.1"/>
    <property type="molecule type" value="Genomic_DNA"/>
</dbReference>
<feature type="domain" description="CinA C-terminal" evidence="1">
    <location>
        <begin position="29"/>
        <end position="179"/>
    </location>
</feature>
<gene>
    <name evidence="3" type="ORF">FHL02_02525</name>
    <name evidence="2" type="ORF">FHL03_09110</name>
</gene>